<gene>
    <name evidence="1" type="ORF">BDN72DRAFT_183056</name>
</gene>
<dbReference type="Proteomes" id="UP000308600">
    <property type="component" value="Unassembled WGS sequence"/>
</dbReference>
<reference evidence="1 2" key="1">
    <citation type="journal article" date="2019" name="Nat. Ecol. Evol.">
        <title>Megaphylogeny resolves global patterns of mushroom evolution.</title>
        <authorList>
            <person name="Varga T."/>
            <person name="Krizsan K."/>
            <person name="Foldi C."/>
            <person name="Dima B."/>
            <person name="Sanchez-Garcia M."/>
            <person name="Sanchez-Ramirez S."/>
            <person name="Szollosi G.J."/>
            <person name="Szarkandi J.G."/>
            <person name="Papp V."/>
            <person name="Albert L."/>
            <person name="Andreopoulos W."/>
            <person name="Angelini C."/>
            <person name="Antonin V."/>
            <person name="Barry K.W."/>
            <person name="Bougher N.L."/>
            <person name="Buchanan P."/>
            <person name="Buyck B."/>
            <person name="Bense V."/>
            <person name="Catcheside P."/>
            <person name="Chovatia M."/>
            <person name="Cooper J."/>
            <person name="Damon W."/>
            <person name="Desjardin D."/>
            <person name="Finy P."/>
            <person name="Geml J."/>
            <person name="Haridas S."/>
            <person name="Hughes K."/>
            <person name="Justo A."/>
            <person name="Karasinski D."/>
            <person name="Kautmanova I."/>
            <person name="Kiss B."/>
            <person name="Kocsube S."/>
            <person name="Kotiranta H."/>
            <person name="LaButti K.M."/>
            <person name="Lechner B.E."/>
            <person name="Liimatainen K."/>
            <person name="Lipzen A."/>
            <person name="Lukacs Z."/>
            <person name="Mihaltcheva S."/>
            <person name="Morgado L.N."/>
            <person name="Niskanen T."/>
            <person name="Noordeloos M.E."/>
            <person name="Ohm R.A."/>
            <person name="Ortiz-Santana B."/>
            <person name="Ovrebo C."/>
            <person name="Racz N."/>
            <person name="Riley R."/>
            <person name="Savchenko A."/>
            <person name="Shiryaev A."/>
            <person name="Soop K."/>
            <person name="Spirin V."/>
            <person name="Szebenyi C."/>
            <person name="Tomsovsky M."/>
            <person name="Tulloss R.E."/>
            <person name="Uehling J."/>
            <person name="Grigoriev I.V."/>
            <person name="Vagvolgyi C."/>
            <person name="Papp T."/>
            <person name="Martin F.M."/>
            <person name="Miettinen O."/>
            <person name="Hibbett D.S."/>
            <person name="Nagy L.G."/>
        </authorList>
    </citation>
    <scope>NUCLEOTIDE SEQUENCE [LARGE SCALE GENOMIC DNA]</scope>
    <source>
        <strain evidence="1 2">NL-1719</strain>
    </source>
</reference>
<proteinExistence type="predicted"/>
<dbReference type="EMBL" id="ML208275">
    <property type="protein sequence ID" value="TFK73482.1"/>
    <property type="molecule type" value="Genomic_DNA"/>
</dbReference>
<keyword evidence="2" id="KW-1185">Reference proteome</keyword>
<organism evidence="1 2">
    <name type="scientific">Pluteus cervinus</name>
    <dbReference type="NCBI Taxonomy" id="181527"/>
    <lineage>
        <taxon>Eukaryota</taxon>
        <taxon>Fungi</taxon>
        <taxon>Dikarya</taxon>
        <taxon>Basidiomycota</taxon>
        <taxon>Agaricomycotina</taxon>
        <taxon>Agaricomycetes</taxon>
        <taxon>Agaricomycetidae</taxon>
        <taxon>Agaricales</taxon>
        <taxon>Pluteineae</taxon>
        <taxon>Pluteaceae</taxon>
        <taxon>Pluteus</taxon>
    </lineage>
</organism>
<evidence type="ECO:0000313" key="2">
    <source>
        <dbReference type="Proteomes" id="UP000308600"/>
    </source>
</evidence>
<sequence>MTLVVVEFLRLLGVLRRWFWARLRKIKTLRLSAFLSSIIRHLLRQLGFHRDLKKRDPPWEGMTGKHRDIITNNPEATQAGGLKLSLDNGESFRIVPSAIPLSRLDKADIDIEAQNLSPEPLKPQFTEEPADSEGLTPSATALADADADAPSDPLHMETLHGLEGGEGQIPQASKPEETRPTLKNDRIKPCVPELYRRYERNVIVPRKSKRITIPAGTGTFTTYSDPEGWKSYIHPEGARYFFHEEKRVFTDAWLFDPEFLNQVHQDMDIIFTFMEKNHMVGHPEVDLVLDMIPRASNRKPANMDCFYYFANHRNRTIFFLDDFHANEIPAWNNLMGTSTLSHLRHEIESQYWYHHVLFPQPLPMHDEIVGELQDTILHAISDVMTSATSTSPYGLTELQNISSYVGRLRQNVDGRSSVSTTVIGRLMHVFERQKFNNFHGEPGARLDRDHSVYESDRRAQSWLIEFCSPLLFYGPSVHLRDLDSVWFDGLMYHAAWTRLMKKLIDDWQDYILFATVLLNANVAFLAIQSVDTHTDPKFRSPAQIASYLSIIASIGCVILGLLLVAQCRMNGQEVVYDAHAFLVRKDDPFLGLERLAILYSSPYALLIWAMVSFLLAFALLWFSDSSHTTQIFVGIAGLAVSTLIVWCIWMMWHVRVKGRR</sequence>
<protein>
    <submittedName>
        <fullName evidence="1">Uncharacterized protein</fullName>
    </submittedName>
</protein>
<name>A0ACD3B713_9AGAR</name>
<evidence type="ECO:0000313" key="1">
    <source>
        <dbReference type="EMBL" id="TFK73482.1"/>
    </source>
</evidence>
<accession>A0ACD3B713</accession>